<dbReference type="Pfam" id="PF00569">
    <property type="entry name" value="ZZ"/>
    <property type="match status" value="1"/>
</dbReference>
<dbReference type="EMBL" id="CH954177">
    <property type="protein sequence ID" value="KQS70609.1"/>
    <property type="molecule type" value="Genomic_DNA"/>
</dbReference>
<keyword evidence="1" id="KW-0479">Metal-binding</keyword>
<evidence type="ECO:0000256" key="2">
    <source>
        <dbReference type="ARBA" id="ARBA00022771"/>
    </source>
</evidence>
<evidence type="ECO:0000256" key="3">
    <source>
        <dbReference type="ARBA" id="ARBA00022833"/>
    </source>
</evidence>
<dbReference type="PROSITE" id="PS50135">
    <property type="entry name" value="ZF_ZZ_2"/>
    <property type="match status" value="1"/>
</dbReference>
<keyword evidence="8" id="KW-1185">Reference proteome</keyword>
<organism evidence="7 8">
    <name type="scientific">Drosophila erecta</name>
    <name type="common">Fruit fly</name>
    <dbReference type="NCBI Taxonomy" id="7220"/>
    <lineage>
        <taxon>Eukaryota</taxon>
        <taxon>Metazoa</taxon>
        <taxon>Ecdysozoa</taxon>
        <taxon>Arthropoda</taxon>
        <taxon>Hexapoda</taxon>
        <taxon>Insecta</taxon>
        <taxon>Pterygota</taxon>
        <taxon>Neoptera</taxon>
        <taxon>Endopterygota</taxon>
        <taxon>Diptera</taxon>
        <taxon>Brachycera</taxon>
        <taxon>Muscomorpha</taxon>
        <taxon>Ephydroidea</taxon>
        <taxon>Drosophilidae</taxon>
        <taxon>Drosophila</taxon>
        <taxon>Sophophora</taxon>
    </lineage>
</organism>
<feature type="domain" description="ZZ-type" evidence="6">
    <location>
        <begin position="12"/>
        <end position="70"/>
    </location>
</feature>
<evidence type="ECO:0000313" key="8">
    <source>
        <dbReference type="Proteomes" id="UP000008711"/>
    </source>
</evidence>
<dbReference type="InterPro" id="IPR043145">
    <property type="entry name" value="Znf_ZZ_sf"/>
</dbReference>
<gene>
    <name evidence="7" type="primary">Dere\GG27154</name>
    <name evidence="7" type="synonym">GG27154</name>
    <name evidence="7" type="ORF">Dere_GG27154</name>
</gene>
<sequence>MADRMRYPPERHYGFRCRNCSKSEFLGRRYSCWFCTDYNLCGECFDANRLPEAPQHLYYHPLTVYYAYAEYQLYFGGEPFQGDHLVAQSYKCALCDERGLSTANLYKHLLQSHSTHCDHKAYLTLVNALYLADSAMGQSTSQASGRTLPVRAPNSASARPLPGGSTRNEQRPQQLFEAAFNLALMVLQLDTIDSTAADFPERCHEILQQSEALIVQHSNSRMPEMGAIESYVRVIEDQVVASMAVRRQRLGGPGSSTASAIGMSAGAPALVNRQTGTVRRQTARRTGEPIGMALQAAVASSSSSARTGSVVAKHRPVPTQSKAQGTQPAKKLSTVIASPLKDKRFLCSKLVWDEKANGKKWETKLLKVSFIEAIFCSMLADEELAQLPCGLPWTGNFLSATQEMSHAVKPSGNFKPNGEVLLYPVQPVELMANFYKGLAEYKTWMSYPAEMTADSKAIEGSVEPTGSPFFASFNDIPSADSGSDDLESGNSNQSGNEAVDATGAPEEKASELPAEENGLEEEEESCEDENGDEGDEASGSDFSESGVSQIIGFIDMVMQDE</sequence>
<dbReference type="OrthoDB" id="7873042at2759"/>
<evidence type="ECO:0000313" key="7">
    <source>
        <dbReference type="EMBL" id="KQS70609.1"/>
    </source>
</evidence>
<dbReference type="SUPFAM" id="SSF57850">
    <property type="entry name" value="RING/U-box"/>
    <property type="match status" value="1"/>
</dbReference>
<dbReference type="Proteomes" id="UP000008711">
    <property type="component" value="Unassembled WGS sequence"/>
</dbReference>
<keyword evidence="2 4" id="KW-0863">Zinc-finger</keyword>
<name>A0A0Q5WAX1_DROER</name>
<reference evidence="7 8" key="2">
    <citation type="journal article" date="2008" name="Bioinformatics">
        <title>Assembly reconciliation.</title>
        <authorList>
            <person name="Zimin A.V."/>
            <person name="Smith D.R."/>
            <person name="Sutton G."/>
            <person name="Yorke J.A."/>
        </authorList>
    </citation>
    <scope>NUCLEOTIDE SEQUENCE [LARGE SCALE GENOMIC DNA]</scope>
    <source>
        <strain evidence="7 8">TSC#14021-0224.01</strain>
    </source>
</reference>
<evidence type="ECO:0000256" key="1">
    <source>
        <dbReference type="ARBA" id="ARBA00022723"/>
    </source>
</evidence>
<protein>
    <recommendedName>
        <fullName evidence="6">ZZ-type domain-containing protein</fullName>
    </recommendedName>
</protein>
<dbReference type="GO" id="GO:0008270">
    <property type="term" value="F:zinc ion binding"/>
    <property type="evidence" value="ECO:0007669"/>
    <property type="project" value="UniProtKB-KW"/>
</dbReference>
<dbReference type="AlphaFoldDB" id="A0A0Q5WAX1"/>
<keyword evidence="3" id="KW-0862">Zinc</keyword>
<dbReference type="CDD" id="cd02338">
    <property type="entry name" value="ZZ_PCMF_like"/>
    <property type="match status" value="1"/>
</dbReference>
<dbReference type="Gene3D" id="3.30.60.90">
    <property type="match status" value="1"/>
</dbReference>
<feature type="region of interest" description="Disordered" evidence="5">
    <location>
        <begin position="469"/>
        <end position="561"/>
    </location>
</feature>
<reference evidence="7 8" key="1">
    <citation type="journal article" date="2007" name="Nature">
        <title>Evolution of genes and genomes on the Drosophila phylogeny.</title>
        <authorList>
            <consortium name="Drosophila 12 Genomes Consortium"/>
            <person name="Clark A.G."/>
            <person name="Eisen M.B."/>
            <person name="Smith D.R."/>
            <person name="Bergman C.M."/>
            <person name="Oliver B."/>
            <person name="Markow T.A."/>
            <person name="Kaufman T.C."/>
            <person name="Kellis M."/>
            <person name="Gelbart W."/>
            <person name="Iyer V.N."/>
            <person name="Pollard D.A."/>
            <person name="Sackton T.B."/>
            <person name="Larracuente A.M."/>
            <person name="Singh N.D."/>
            <person name="Abad J.P."/>
            <person name="Abt D.N."/>
            <person name="Adryan B."/>
            <person name="Aguade M."/>
            <person name="Akashi H."/>
            <person name="Anderson W.W."/>
            <person name="Aquadro C.F."/>
            <person name="Ardell D.H."/>
            <person name="Arguello R."/>
            <person name="Artieri C.G."/>
            <person name="Barbash D.A."/>
            <person name="Barker D."/>
            <person name="Barsanti P."/>
            <person name="Batterham P."/>
            <person name="Batzoglou S."/>
            <person name="Begun D."/>
            <person name="Bhutkar A."/>
            <person name="Blanco E."/>
            <person name="Bosak S.A."/>
            <person name="Bradley R.K."/>
            <person name="Brand A.D."/>
            <person name="Brent M.R."/>
            <person name="Brooks A.N."/>
            <person name="Brown R.H."/>
            <person name="Butlin R.K."/>
            <person name="Caggese C."/>
            <person name="Calvi B.R."/>
            <person name="Bernardo de Carvalho A."/>
            <person name="Caspi A."/>
            <person name="Castrezana S."/>
            <person name="Celniker S.E."/>
            <person name="Chang J.L."/>
            <person name="Chapple C."/>
            <person name="Chatterji S."/>
            <person name="Chinwalla A."/>
            <person name="Civetta A."/>
            <person name="Clifton S.W."/>
            <person name="Comeron J.M."/>
            <person name="Costello J.C."/>
            <person name="Coyne J.A."/>
            <person name="Daub J."/>
            <person name="David R.G."/>
            <person name="Delcher A.L."/>
            <person name="Delehaunty K."/>
            <person name="Do C.B."/>
            <person name="Ebling H."/>
            <person name="Edwards K."/>
            <person name="Eickbush T."/>
            <person name="Evans J.D."/>
            <person name="Filipski A."/>
            <person name="Findeiss S."/>
            <person name="Freyhult E."/>
            <person name="Fulton L."/>
            <person name="Fulton R."/>
            <person name="Garcia A.C."/>
            <person name="Gardiner A."/>
            <person name="Garfield D.A."/>
            <person name="Garvin B.E."/>
            <person name="Gibson G."/>
            <person name="Gilbert D."/>
            <person name="Gnerre S."/>
            <person name="Godfrey J."/>
            <person name="Good R."/>
            <person name="Gotea V."/>
            <person name="Gravely B."/>
            <person name="Greenberg A.J."/>
            <person name="Griffiths-Jones S."/>
            <person name="Gross S."/>
            <person name="Guigo R."/>
            <person name="Gustafson E.A."/>
            <person name="Haerty W."/>
            <person name="Hahn M.W."/>
            <person name="Halligan D.L."/>
            <person name="Halpern A.L."/>
            <person name="Halter G.M."/>
            <person name="Han M.V."/>
            <person name="Heger A."/>
            <person name="Hillier L."/>
            <person name="Hinrichs A.S."/>
            <person name="Holmes I."/>
            <person name="Hoskins R.A."/>
            <person name="Hubisz M.J."/>
            <person name="Hultmark D."/>
            <person name="Huntley M.A."/>
            <person name="Jaffe D.B."/>
            <person name="Jagadeeshan S."/>
            <person name="Jeck W.R."/>
            <person name="Johnson J."/>
            <person name="Jones C.D."/>
            <person name="Jordan W.C."/>
            <person name="Karpen G.H."/>
            <person name="Kataoka E."/>
            <person name="Keightley P.D."/>
            <person name="Kheradpour P."/>
            <person name="Kirkness E.F."/>
            <person name="Koerich L.B."/>
            <person name="Kristiansen K."/>
            <person name="Kudrna D."/>
            <person name="Kulathinal R.J."/>
            <person name="Kumar S."/>
            <person name="Kwok R."/>
            <person name="Lander E."/>
            <person name="Langley C.H."/>
            <person name="Lapoint R."/>
            <person name="Lazzaro B.P."/>
            <person name="Lee S.J."/>
            <person name="Levesque L."/>
            <person name="Li R."/>
            <person name="Lin C.F."/>
            <person name="Lin M.F."/>
            <person name="Lindblad-Toh K."/>
            <person name="Llopart A."/>
            <person name="Long M."/>
            <person name="Low L."/>
            <person name="Lozovsky E."/>
            <person name="Lu J."/>
            <person name="Luo M."/>
            <person name="Machado C.A."/>
            <person name="Makalowski W."/>
            <person name="Marzo M."/>
            <person name="Matsuda M."/>
            <person name="Matzkin L."/>
            <person name="McAllister B."/>
            <person name="McBride C.S."/>
            <person name="McKernan B."/>
            <person name="McKernan K."/>
            <person name="Mendez-Lago M."/>
            <person name="Minx P."/>
            <person name="Mollenhauer M.U."/>
            <person name="Montooth K."/>
            <person name="Mount S.M."/>
            <person name="Mu X."/>
            <person name="Myers E."/>
            <person name="Negre B."/>
            <person name="Newfeld S."/>
            <person name="Nielsen R."/>
            <person name="Noor M.A."/>
            <person name="O'Grady P."/>
            <person name="Pachter L."/>
            <person name="Papaceit M."/>
            <person name="Parisi M.J."/>
            <person name="Parisi M."/>
            <person name="Parts L."/>
            <person name="Pedersen J.S."/>
            <person name="Pesole G."/>
            <person name="Phillippy A.M."/>
            <person name="Ponting C.P."/>
            <person name="Pop M."/>
            <person name="Porcelli D."/>
            <person name="Powell J.R."/>
            <person name="Prohaska S."/>
            <person name="Pruitt K."/>
            <person name="Puig M."/>
            <person name="Quesneville H."/>
            <person name="Ram K.R."/>
            <person name="Rand D."/>
            <person name="Rasmussen M.D."/>
            <person name="Reed L.K."/>
            <person name="Reenan R."/>
            <person name="Reily A."/>
            <person name="Remington K.A."/>
            <person name="Rieger T.T."/>
            <person name="Ritchie M.G."/>
            <person name="Robin C."/>
            <person name="Rogers Y.H."/>
            <person name="Rohde C."/>
            <person name="Rozas J."/>
            <person name="Rubenfield M.J."/>
            <person name="Ruiz A."/>
            <person name="Russo S."/>
            <person name="Salzberg S.L."/>
            <person name="Sanchez-Gracia A."/>
            <person name="Saranga D.J."/>
            <person name="Sato H."/>
            <person name="Schaeffer S.W."/>
            <person name="Schatz M.C."/>
            <person name="Schlenke T."/>
            <person name="Schwartz R."/>
            <person name="Segarra C."/>
            <person name="Singh R.S."/>
            <person name="Sirot L."/>
            <person name="Sirota M."/>
            <person name="Sisneros N.B."/>
            <person name="Smith C.D."/>
            <person name="Smith T.F."/>
            <person name="Spieth J."/>
            <person name="Stage D.E."/>
            <person name="Stark A."/>
            <person name="Stephan W."/>
            <person name="Strausberg R.L."/>
            <person name="Strempel S."/>
            <person name="Sturgill D."/>
            <person name="Sutton G."/>
            <person name="Sutton G.G."/>
            <person name="Tao W."/>
            <person name="Teichmann S."/>
            <person name="Tobari Y.N."/>
            <person name="Tomimura Y."/>
            <person name="Tsolas J.M."/>
            <person name="Valente V.L."/>
            <person name="Venter E."/>
            <person name="Venter J.C."/>
            <person name="Vicario S."/>
            <person name="Vieira F.G."/>
            <person name="Vilella A.J."/>
            <person name="Villasante A."/>
            <person name="Walenz B."/>
            <person name="Wang J."/>
            <person name="Wasserman M."/>
            <person name="Watts T."/>
            <person name="Wilson D."/>
            <person name="Wilson R.K."/>
            <person name="Wing R.A."/>
            <person name="Wolfner M.F."/>
            <person name="Wong A."/>
            <person name="Wong G.K."/>
            <person name="Wu C.I."/>
            <person name="Wu G."/>
            <person name="Yamamoto D."/>
            <person name="Yang H.P."/>
            <person name="Yang S.P."/>
            <person name="Yorke J.A."/>
            <person name="Yoshida K."/>
            <person name="Zdobnov E."/>
            <person name="Zhang P."/>
            <person name="Zhang Y."/>
            <person name="Zimin A.V."/>
            <person name="Baldwin J."/>
            <person name="Abdouelleil A."/>
            <person name="Abdulkadir J."/>
            <person name="Abebe A."/>
            <person name="Abera B."/>
            <person name="Abreu J."/>
            <person name="Acer S.C."/>
            <person name="Aftuck L."/>
            <person name="Alexander A."/>
            <person name="An P."/>
            <person name="Anderson E."/>
            <person name="Anderson S."/>
            <person name="Arachi H."/>
            <person name="Azer M."/>
            <person name="Bachantsang P."/>
            <person name="Barry A."/>
            <person name="Bayul T."/>
            <person name="Berlin A."/>
            <person name="Bessette D."/>
            <person name="Bloom T."/>
            <person name="Blye J."/>
            <person name="Boguslavskiy L."/>
            <person name="Bonnet C."/>
            <person name="Boukhgalter B."/>
            <person name="Bourzgui I."/>
            <person name="Brown A."/>
            <person name="Cahill P."/>
            <person name="Channer S."/>
            <person name="Cheshatsang Y."/>
            <person name="Chuda L."/>
            <person name="Citroen M."/>
            <person name="Collymore A."/>
            <person name="Cooke P."/>
            <person name="Costello M."/>
            <person name="D'Aco K."/>
            <person name="Daza R."/>
            <person name="De Haan G."/>
            <person name="DeGray S."/>
            <person name="DeMaso C."/>
            <person name="Dhargay N."/>
            <person name="Dooley K."/>
            <person name="Dooley E."/>
            <person name="Doricent M."/>
            <person name="Dorje P."/>
            <person name="Dorjee K."/>
            <person name="Dupes A."/>
            <person name="Elong R."/>
            <person name="Falk J."/>
            <person name="Farina A."/>
            <person name="Faro S."/>
            <person name="Ferguson D."/>
            <person name="Fisher S."/>
            <person name="Foley C.D."/>
            <person name="Franke A."/>
            <person name="Friedrich D."/>
            <person name="Gadbois L."/>
            <person name="Gearin G."/>
            <person name="Gearin C.R."/>
            <person name="Giannoukos G."/>
            <person name="Goode T."/>
            <person name="Graham J."/>
            <person name="Grandbois E."/>
            <person name="Grewal S."/>
            <person name="Gyaltsen K."/>
            <person name="Hafez N."/>
            <person name="Hagos B."/>
            <person name="Hall J."/>
            <person name="Henson C."/>
            <person name="Hollinger A."/>
            <person name="Honan T."/>
            <person name="Huard M.D."/>
            <person name="Hughes L."/>
            <person name="Hurhula B."/>
            <person name="Husby M.E."/>
            <person name="Kamat A."/>
            <person name="Kanga B."/>
            <person name="Kashin S."/>
            <person name="Khazanovich D."/>
            <person name="Kisner P."/>
            <person name="Lance K."/>
            <person name="Lara M."/>
            <person name="Lee W."/>
            <person name="Lennon N."/>
            <person name="Letendre F."/>
            <person name="LeVine R."/>
            <person name="Lipovsky A."/>
            <person name="Liu X."/>
            <person name="Liu J."/>
            <person name="Liu S."/>
            <person name="Lokyitsang T."/>
            <person name="Lokyitsang Y."/>
            <person name="Lubonja R."/>
            <person name="Lui A."/>
            <person name="MacDonald P."/>
            <person name="Magnisalis V."/>
            <person name="Maru K."/>
            <person name="Matthews C."/>
            <person name="McCusker W."/>
            <person name="McDonough S."/>
            <person name="Mehta T."/>
            <person name="Meldrim J."/>
            <person name="Meneus L."/>
            <person name="Mihai O."/>
            <person name="Mihalev A."/>
            <person name="Mihova T."/>
            <person name="Mittelman R."/>
            <person name="Mlenga V."/>
            <person name="Montmayeur A."/>
            <person name="Mulrain L."/>
            <person name="Navidi A."/>
            <person name="Naylor J."/>
            <person name="Negash T."/>
            <person name="Nguyen T."/>
            <person name="Nguyen N."/>
            <person name="Nicol R."/>
            <person name="Norbu C."/>
            <person name="Norbu N."/>
            <person name="Novod N."/>
            <person name="O'Neill B."/>
            <person name="Osman S."/>
            <person name="Markiewicz E."/>
            <person name="Oyono O.L."/>
            <person name="Patti C."/>
            <person name="Phunkhang P."/>
            <person name="Pierre F."/>
            <person name="Priest M."/>
            <person name="Raghuraman S."/>
            <person name="Rege F."/>
            <person name="Reyes R."/>
            <person name="Rise C."/>
            <person name="Rogov P."/>
            <person name="Ross K."/>
            <person name="Ryan E."/>
            <person name="Settipalli S."/>
            <person name="Shea T."/>
            <person name="Sherpa N."/>
            <person name="Shi L."/>
            <person name="Shih D."/>
            <person name="Sparrow T."/>
            <person name="Spaulding J."/>
            <person name="Stalker J."/>
            <person name="Stange-Thomann N."/>
            <person name="Stavropoulos S."/>
            <person name="Stone C."/>
            <person name="Strader C."/>
            <person name="Tesfaye S."/>
            <person name="Thomson T."/>
            <person name="Thoulutsang Y."/>
            <person name="Thoulutsang D."/>
            <person name="Topham K."/>
            <person name="Topping I."/>
            <person name="Tsamla T."/>
            <person name="Vassiliev H."/>
            <person name="Vo A."/>
            <person name="Wangchuk T."/>
            <person name="Wangdi T."/>
            <person name="Weiand M."/>
            <person name="Wilkinson J."/>
            <person name="Wilson A."/>
            <person name="Yadav S."/>
            <person name="Young G."/>
            <person name="Yu Q."/>
            <person name="Zembek L."/>
            <person name="Zhong D."/>
            <person name="Zimmer A."/>
            <person name="Zwirko Z."/>
            <person name="Jaffe D.B."/>
            <person name="Alvarez P."/>
            <person name="Brockman W."/>
            <person name="Butler J."/>
            <person name="Chin C."/>
            <person name="Gnerre S."/>
            <person name="Grabherr M."/>
            <person name="Kleber M."/>
            <person name="Mauceli E."/>
            <person name="MacCallum I."/>
        </authorList>
    </citation>
    <scope>NUCLEOTIDE SEQUENCE [LARGE SCALE GENOMIC DNA]</scope>
    <source>
        <strain evidence="7 8">TSC#14021-0224.01</strain>
    </source>
</reference>
<proteinExistence type="predicted"/>
<dbReference type="SMART" id="SM00291">
    <property type="entry name" value="ZnF_ZZ"/>
    <property type="match status" value="1"/>
</dbReference>
<dbReference type="PROSITE" id="PS01357">
    <property type="entry name" value="ZF_ZZ_1"/>
    <property type="match status" value="1"/>
</dbReference>
<evidence type="ECO:0000256" key="5">
    <source>
        <dbReference type="SAM" id="MobiDB-lite"/>
    </source>
</evidence>
<evidence type="ECO:0000256" key="4">
    <source>
        <dbReference type="PROSITE-ProRule" id="PRU00228"/>
    </source>
</evidence>
<feature type="compositionally biased region" description="Acidic residues" evidence="5">
    <location>
        <begin position="513"/>
        <end position="538"/>
    </location>
</feature>
<dbReference type="KEGG" id="der:26526978"/>
<dbReference type="InterPro" id="IPR000433">
    <property type="entry name" value="Znf_ZZ"/>
</dbReference>
<accession>A0A0Q5WAX1</accession>
<feature type="region of interest" description="Disordered" evidence="5">
    <location>
        <begin position="141"/>
        <end position="169"/>
    </location>
</feature>
<evidence type="ECO:0000259" key="6">
    <source>
        <dbReference type="PROSITE" id="PS50135"/>
    </source>
</evidence>